<dbReference type="SMART" id="SM00220">
    <property type="entry name" value="S_TKc"/>
    <property type="match status" value="1"/>
</dbReference>
<comment type="similarity">
    <text evidence="5">Belongs to the protein kinase superfamily. Ser/Thr protein kinase family. GCN2 subfamily.</text>
</comment>
<dbReference type="GO" id="GO:0110031">
    <property type="term" value="P:negative regulation of G2/MI transition of meiotic cell cycle"/>
    <property type="evidence" value="ECO:0007669"/>
    <property type="project" value="TreeGrafter"/>
</dbReference>
<feature type="domain" description="Protein kinase" evidence="6">
    <location>
        <begin position="424"/>
        <end position="719"/>
    </location>
</feature>
<dbReference type="AlphaFoldDB" id="A0A8K0RHF1"/>
<dbReference type="InterPro" id="IPR008271">
    <property type="entry name" value="Ser/Thr_kinase_AS"/>
</dbReference>
<sequence length="744" mass="84519">MIASPHTDSEMSRRSLFEPLKQLLRANSATKYRCDWCRERFENHVQLSNHLGGTEQITSEDKQECIQAYRCDWCEARFETHFGLSEHIRGSTRELILSGQECLPDLQTSMEMQSQRRDADTREECEAGAPETAGEQVPQRLSWGSATSDALAELVTFPKEQFDVSKSPESPRATTKVMASLVTGSNGIPQRFETMASTRSYATARTTSFASYRTAPSFSHRAISRSTLSPTTNHFHNPQLRSLFFYKDIASQSSQIAPHDEFVRRILNEADEHGWCPPDTVKSSTIELIFIDRGRVLVALNNISLETLALMAEVMVRNICDILFPVTHHRPNEWDKFRSVVARQVIDFIALVCNWVQYTTQLDRCFRQASTCPLAERSTDVSNSQWLVHLKTRGLLLDPNDELDWSGRGQHVEYDPKAERQIPLVFERPLGHSATALVDSVLCRRIRLARKRIRCTRALRKEDYIAEVEHLQHVQHAHILRVVGTYTFKRDLAILLYPVCPWNLDEFLDELVDPLSDINADAPDSQVWQERAGSMALRTAFGCLSHAMEYIHGKNVKHMDIKPKNILVRPLSDPSSTYKVYIADFGIARSYTSAADAETDSPVSFTRTYAAPEVALQDKRGFSADIFSLGCVFLEMFATLNSGIYSNERHRLFELRTSLGPDSSYHTNIEKVKEWFHEVSAAASSEFFLSERQLRVISRMMETVPADRPSAQDVDAEFAKLRCADCDSGSEPFEAARGQKFQYD</sequence>
<keyword evidence="3 7" id="KW-0418">Kinase</keyword>
<keyword evidence="8" id="KW-1185">Reference proteome</keyword>
<protein>
    <submittedName>
        <fullName evidence="7">Kinase-like domain-containing protein</fullName>
    </submittedName>
</protein>
<evidence type="ECO:0000313" key="8">
    <source>
        <dbReference type="Proteomes" id="UP000813461"/>
    </source>
</evidence>
<evidence type="ECO:0000259" key="6">
    <source>
        <dbReference type="PROSITE" id="PS50011"/>
    </source>
</evidence>
<dbReference type="EMBL" id="JAGMVJ010000001">
    <property type="protein sequence ID" value="KAH7094564.1"/>
    <property type="molecule type" value="Genomic_DNA"/>
</dbReference>
<evidence type="ECO:0000313" key="7">
    <source>
        <dbReference type="EMBL" id="KAH7094564.1"/>
    </source>
</evidence>
<organism evidence="7 8">
    <name type="scientific">Paraphoma chrysanthemicola</name>
    <dbReference type="NCBI Taxonomy" id="798071"/>
    <lineage>
        <taxon>Eukaryota</taxon>
        <taxon>Fungi</taxon>
        <taxon>Dikarya</taxon>
        <taxon>Ascomycota</taxon>
        <taxon>Pezizomycotina</taxon>
        <taxon>Dothideomycetes</taxon>
        <taxon>Pleosporomycetidae</taxon>
        <taxon>Pleosporales</taxon>
        <taxon>Pleosporineae</taxon>
        <taxon>Phaeosphaeriaceae</taxon>
        <taxon>Paraphoma</taxon>
    </lineage>
</organism>
<dbReference type="PANTHER" id="PTHR11042">
    <property type="entry name" value="EUKARYOTIC TRANSLATION INITIATION FACTOR 2-ALPHA KINASE EIF2-ALPHA KINASE -RELATED"/>
    <property type="match status" value="1"/>
</dbReference>
<evidence type="ECO:0000256" key="3">
    <source>
        <dbReference type="ARBA" id="ARBA00022777"/>
    </source>
</evidence>
<dbReference type="GO" id="GO:0005634">
    <property type="term" value="C:nucleus"/>
    <property type="evidence" value="ECO:0007669"/>
    <property type="project" value="TreeGrafter"/>
</dbReference>
<dbReference type="InterPro" id="IPR050339">
    <property type="entry name" value="CC_SR_Kinase"/>
</dbReference>
<proteinExistence type="inferred from homology"/>
<dbReference type="Gene3D" id="3.30.160.60">
    <property type="entry name" value="Classic Zinc Finger"/>
    <property type="match status" value="1"/>
</dbReference>
<dbReference type="GO" id="GO:0005524">
    <property type="term" value="F:ATP binding"/>
    <property type="evidence" value="ECO:0007669"/>
    <property type="project" value="UniProtKB-KW"/>
</dbReference>
<evidence type="ECO:0000256" key="4">
    <source>
        <dbReference type="ARBA" id="ARBA00022840"/>
    </source>
</evidence>
<keyword evidence="4" id="KW-0067">ATP-binding</keyword>
<dbReference type="Proteomes" id="UP000813461">
    <property type="component" value="Unassembled WGS sequence"/>
</dbReference>
<name>A0A8K0RHF1_9PLEO</name>
<reference evidence="7" key="1">
    <citation type="journal article" date="2021" name="Nat. Commun.">
        <title>Genetic determinants of endophytism in the Arabidopsis root mycobiome.</title>
        <authorList>
            <person name="Mesny F."/>
            <person name="Miyauchi S."/>
            <person name="Thiergart T."/>
            <person name="Pickel B."/>
            <person name="Atanasova L."/>
            <person name="Karlsson M."/>
            <person name="Huettel B."/>
            <person name="Barry K.W."/>
            <person name="Haridas S."/>
            <person name="Chen C."/>
            <person name="Bauer D."/>
            <person name="Andreopoulos W."/>
            <person name="Pangilinan J."/>
            <person name="LaButti K."/>
            <person name="Riley R."/>
            <person name="Lipzen A."/>
            <person name="Clum A."/>
            <person name="Drula E."/>
            <person name="Henrissat B."/>
            <person name="Kohler A."/>
            <person name="Grigoriev I.V."/>
            <person name="Martin F.M."/>
            <person name="Hacquard S."/>
        </authorList>
    </citation>
    <scope>NUCLEOTIDE SEQUENCE</scope>
    <source>
        <strain evidence="7">MPI-SDFR-AT-0120</strain>
    </source>
</reference>
<dbReference type="Pfam" id="PF00069">
    <property type="entry name" value="Pkinase"/>
    <property type="match status" value="1"/>
</dbReference>
<evidence type="ECO:0000256" key="2">
    <source>
        <dbReference type="ARBA" id="ARBA00022741"/>
    </source>
</evidence>
<keyword evidence="2" id="KW-0547">Nucleotide-binding</keyword>
<evidence type="ECO:0000256" key="1">
    <source>
        <dbReference type="ARBA" id="ARBA00022679"/>
    </source>
</evidence>
<evidence type="ECO:0000256" key="5">
    <source>
        <dbReference type="ARBA" id="ARBA00037982"/>
    </source>
</evidence>
<dbReference type="GO" id="GO:0004713">
    <property type="term" value="F:protein tyrosine kinase activity"/>
    <property type="evidence" value="ECO:0007669"/>
    <property type="project" value="TreeGrafter"/>
</dbReference>
<comment type="caution">
    <text evidence="7">The sequence shown here is derived from an EMBL/GenBank/DDBJ whole genome shotgun (WGS) entry which is preliminary data.</text>
</comment>
<keyword evidence="1" id="KW-0808">Transferase</keyword>
<dbReference type="SUPFAM" id="SSF56112">
    <property type="entry name" value="Protein kinase-like (PK-like)"/>
    <property type="match status" value="1"/>
</dbReference>
<dbReference type="OrthoDB" id="4062651at2759"/>
<dbReference type="PROSITE" id="PS50011">
    <property type="entry name" value="PROTEIN_KINASE_DOM"/>
    <property type="match status" value="1"/>
</dbReference>
<dbReference type="InterPro" id="IPR011009">
    <property type="entry name" value="Kinase-like_dom_sf"/>
</dbReference>
<dbReference type="Gene3D" id="1.10.510.10">
    <property type="entry name" value="Transferase(Phosphotransferase) domain 1"/>
    <property type="match status" value="1"/>
</dbReference>
<gene>
    <name evidence="7" type="ORF">FB567DRAFT_6459</name>
</gene>
<dbReference type="GO" id="GO:0005737">
    <property type="term" value="C:cytoplasm"/>
    <property type="evidence" value="ECO:0007669"/>
    <property type="project" value="TreeGrafter"/>
</dbReference>
<dbReference type="CDD" id="cd00180">
    <property type="entry name" value="PKc"/>
    <property type="match status" value="1"/>
</dbReference>
<dbReference type="PROSITE" id="PS00108">
    <property type="entry name" value="PROTEIN_KINASE_ST"/>
    <property type="match status" value="1"/>
</dbReference>
<accession>A0A8K0RHF1</accession>
<dbReference type="InterPro" id="IPR000719">
    <property type="entry name" value="Prot_kinase_dom"/>
</dbReference>
<dbReference type="PANTHER" id="PTHR11042:SF190">
    <property type="entry name" value="MITOSIS INHIBITOR PROTEIN KINASE MIK1"/>
    <property type="match status" value="1"/>
</dbReference>